<dbReference type="AlphaFoldDB" id="A0A382HZX3"/>
<gene>
    <name evidence="2" type="ORF">METZ01_LOCUS245486</name>
</gene>
<protein>
    <recommendedName>
        <fullName evidence="1">Xylose isomerase-like TIM barrel domain-containing protein</fullName>
    </recommendedName>
</protein>
<dbReference type="Pfam" id="PF01261">
    <property type="entry name" value="AP_endonuc_2"/>
    <property type="match status" value="1"/>
</dbReference>
<dbReference type="EMBL" id="UINC01064193">
    <property type="protein sequence ID" value="SVB92632.1"/>
    <property type="molecule type" value="Genomic_DNA"/>
</dbReference>
<sequence length="114" mass="12578">MARNGVFKTALWKPLLKNTELKQAKQNLRDSGVQAVSMCPLVLLDEEAYPNAIARHQSHQQFLEDAAELEVQSVVVITGGLSKGSRDLIGQREKVLEELERLAQLAEATGVRLA</sequence>
<evidence type="ECO:0000259" key="1">
    <source>
        <dbReference type="Pfam" id="PF01261"/>
    </source>
</evidence>
<name>A0A382HZX3_9ZZZZ</name>
<evidence type="ECO:0000313" key="2">
    <source>
        <dbReference type="EMBL" id="SVB92632.1"/>
    </source>
</evidence>
<reference evidence="2" key="1">
    <citation type="submission" date="2018-05" db="EMBL/GenBank/DDBJ databases">
        <authorList>
            <person name="Lanie J.A."/>
            <person name="Ng W.-L."/>
            <person name="Kazmierczak K.M."/>
            <person name="Andrzejewski T.M."/>
            <person name="Davidsen T.M."/>
            <person name="Wayne K.J."/>
            <person name="Tettelin H."/>
            <person name="Glass J.I."/>
            <person name="Rusch D."/>
            <person name="Podicherti R."/>
            <person name="Tsui H.-C.T."/>
            <person name="Winkler M.E."/>
        </authorList>
    </citation>
    <scope>NUCLEOTIDE SEQUENCE</scope>
</reference>
<dbReference type="Gene3D" id="3.20.20.150">
    <property type="entry name" value="Divalent-metal-dependent TIM barrel enzymes"/>
    <property type="match status" value="1"/>
</dbReference>
<feature type="domain" description="Xylose isomerase-like TIM barrel" evidence="1">
    <location>
        <begin position="16"/>
        <end position="114"/>
    </location>
</feature>
<dbReference type="InterPro" id="IPR036237">
    <property type="entry name" value="Xyl_isomerase-like_sf"/>
</dbReference>
<dbReference type="InterPro" id="IPR013022">
    <property type="entry name" value="Xyl_isomerase-like_TIM-brl"/>
</dbReference>
<accession>A0A382HZX3</accession>
<proteinExistence type="predicted"/>
<organism evidence="2">
    <name type="scientific">marine metagenome</name>
    <dbReference type="NCBI Taxonomy" id="408172"/>
    <lineage>
        <taxon>unclassified sequences</taxon>
        <taxon>metagenomes</taxon>
        <taxon>ecological metagenomes</taxon>
    </lineage>
</organism>
<dbReference type="SUPFAM" id="SSF51658">
    <property type="entry name" value="Xylose isomerase-like"/>
    <property type="match status" value="1"/>
</dbReference>
<feature type="non-terminal residue" evidence="2">
    <location>
        <position position="114"/>
    </location>
</feature>